<evidence type="ECO:0000256" key="1">
    <source>
        <dbReference type="SAM" id="MobiDB-lite"/>
    </source>
</evidence>
<protein>
    <recommendedName>
        <fullName evidence="4">Ubiquitin interaction motif protein</fullName>
    </recommendedName>
</protein>
<evidence type="ECO:0000313" key="2">
    <source>
        <dbReference type="EMBL" id="RDW74370.1"/>
    </source>
</evidence>
<dbReference type="PANTHER" id="PTHR39597:SF1">
    <property type="entry name" value="UBA DOMAIN-CONTAINING PROTEIN RUP1"/>
    <property type="match status" value="1"/>
</dbReference>
<dbReference type="Gene3D" id="1.10.8.10">
    <property type="entry name" value="DNA helicase RuvA subunit, C-terminal domain"/>
    <property type="match status" value="1"/>
</dbReference>
<dbReference type="SUPFAM" id="SSF46934">
    <property type="entry name" value="UBA-like"/>
    <property type="match status" value="1"/>
</dbReference>
<dbReference type="GO" id="GO:0005829">
    <property type="term" value="C:cytosol"/>
    <property type="evidence" value="ECO:0007669"/>
    <property type="project" value="TreeGrafter"/>
</dbReference>
<feature type="compositionally biased region" description="Polar residues" evidence="1">
    <location>
        <begin position="764"/>
        <end position="782"/>
    </location>
</feature>
<organism evidence="2 3">
    <name type="scientific">Aspergillus mulundensis</name>
    <dbReference type="NCBI Taxonomy" id="1810919"/>
    <lineage>
        <taxon>Eukaryota</taxon>
        <taxon>Fungi</taxon>
        <taxon>Dikarya</taxon>
        <taxon>Ascomycota</taxon>
        <taxon>Pezizomycotina</taxon>
        <taxon>Eurotiomycetes</taxon>
        <taxon>Eurotiomycetidae</taxon>
        <taxon>Eurotiales</taxon>
        <taxon>Aspergillaceae</taxon>
        <taxon>Aspergillus</taxon>
        <taxon>Aspergillus subgen. Nidulantes</taxon>
    </lineage>
</organism>
<evidence type="ECO:0000313" key="3">
    <source>
        <dbReference type="Proteomes" id="UP000256690"/>
    </source>
</evidence>
<dbReference type="GO" id="GO:0016579">
    <property type="term" value="P:protein deubiquitination"/>
    <property type="evidence" value="ECO:0007669"/>
    <property type="project" value="TreeGrafter"/>
</dbReference>
<dbReference type="Proteomes" id="UP000256690">
    <property type="component" value="Unassembled WGS sequence"/>
</dbReference>
<name>A0A3D8RK68_9EURO</name>
<feature type="region of interest" description="Disordered" evidence="1">
    <location>
        <begin position="705"/>
        <end position="726"/>
    </location>
</feature>
<comment type="caution">
    <text evidence="2">The sequence shown here is derived from an EMBL/GenBank/DDBJ whole genome shotgun (WGS) entry which is preliminary data.</text>
</comment>
<feature type="region of interest" description="Disordered" evidence="1">
    <location>
        <begin position="738"/>
        <end position="782"/>
    </location>
</feature>
<dbReference type="InterPro" id="IPR009060">
    <property type="entry name" value="UBA-like_sf"/>
</dbReference>
<dbReference type="AlphaFoldDB" id="A0A3D8RK68"/>
<dbReference type="CDD" id="cd14273">
    <property type="entry name" value="UBA_TAP-C_like"/>
    <property type="match status" value="1"/>
</dbReference>
<dbReference type="Pfam" id="PF14555">
    <property type="entry name" value="UBA_4"/>
    <property type="match status" value="1"/>
</dbReference>
<accession>A0A3D8RK68</accession>
<dbReference type="OrthoDB" id="4489171at2759"/>
<dbReference type="STRING" id="1810919.A0A3D8RK68"/>
<dbReference type="GO" id="GO:0005634">
    <property type="term" value="C:nucleus"/>
    <property type="evidence" value="ECO:0007669"/>
    <property type="project" value="TreeGrafter"/>
</dbReference>
<dbReference type="GeneID" id="38117402"/>
<keyword evidence="3" id="KW-1185">Reference proteome</keyword>
<evidence type="ECO:0008006" key="4">
    <source>
        <dbReference type="Google" id="ProtNLM"/>
    </source>
</evidence>
<dbReference type="RefSeq" id="XP_026602138.1">
    <property type="nucleotide sequence ID" value="XM_026749048.1"/>
</dbReference>
<dbReference type="PANTHER" id="PTHR39597">
    <property type="entry name" value="UBA DOMAIN-CONTAINING PROTEIN RUP1"/>
    <property type="match status" value="1"/>
</dbReference>
<reference evidence="2 3" key="1">
    <citation type="journal article" date="2018" name="IMA Fungus">
        <title>IMA Genome-F 9: Draft genome sequence of Annulohypoxylon stygium, Aspergillus mulundensis, Berkeleyomyces basicola (syn. Thielaviopsis basicola), Ceratocystis smalleyi, two Cercospora beticola strains, Coleophoma cylindrospora, Fusarium fracticaudum, Phialophora cf. hyalina, and Morchella septimelata.</title>
        <authorList>
            <person name="Wingfield B.D."/>
            <person name="Bills G.F."/>
            <person name="Dong Y."/>
            <person name="Huang W."/>
            <person name="Nel W.J."/>
            <person name="Swalarsk-Parry B.S."/>
            <person name="Vaghefi N."/>
            <person name="Wilken P.M."/>
            <person name="An Z."/>
            <person name="de Beer Z.W."/>
            <person name="De Vos L."/>
            <person name="Chen L."/>
            <person name="Duong T.A."/>
            <person name="Gao Y."/>
            <person name="Hammerbacher A."/>
            <person name="Kikkert J.R."/>
            <person name="Li Y."/>
            <person name="Li H."/>
            <person name="Li K."/>
            <person name="Li Q."/>
            <person name="Liu X."/>
            <person name="Ma X."/>
            <person name="Naidoo K."/>
            <person name="Pethybridge S.J."/>
            <person name="Sun J."/>
            <person name="Steenkamp E.T."/>
            <person name="van der Nest M.A."/>
            <person name="van Wyk S."/>
            <person name="Wingfield M.J."/>
            <person name="Xiong C."/>
            <person name="Yue Q."/>
            <person name="Zhang X."/>
        </authorList>
    </citation>
    <scope>NUCLEOTIDE SEQUENCE [LARGE SCALE GENOMIC DNA]</scope>
    <source>
        <strain evidence="2 3">DSM 5745</strain>
    </source>
</reference>
<sequence length="782" mass="86863">MTSEPSEEAISNFTSFTNTTREQAISFLKANDLDSNKAINAYFEDPTGPHVSAYRDDTGASAYQIEHSDAAAPAPIPPSRPPSTSTMRDAALAADLPPPPAPAQDTKGNGLSLAEQEERQLQQAVAMSLNQNLGQQETGVTTTNQNFGRATRDHYEQDDWAMTLFNSSAREIVISPDPVDRKKQPAEPAFIRPTRESLHLSGLITILHSIPLAREALLLRNKVLSDYGKNAQWWDGQPIYLPKIVTIHEAQDGDTDWDDILHESQRLIAFLDSTNRAFGSIDTLAGLKQLETYDSDKVIGTFLESWQGSAVTADPGNPLATVFSSMAYRRPPKRDDSSATGQDTWIDEEPTEKEFFTLEPYPAPAHGQTLYDVLDEMIWADTPGAAELDDVWLEHVADILTVQLSSVDAAKAVDVKIPATFYPDRYLANCREIAREYRLQRLQIREDVVRLQGLMDRISAPGSAKGVTSREVLEKAADAAVSLAPSAEPNEESTSIQQLAVQLKAISRKIEDKLKGVWLTCLGRPELTWTTTNCLELESRQQQAQESLKSYSKYLTEPSTSPGEPPVHKYTLRGVCTEPHVTYVLRRSIPEDNTEPKPDEYEWWRISFSVDDAKSRQAQTGHPAPKEADVIGYTARKVREIEVLRAAREESKSVLLVYANSNAMNYKEEPAPAPLQRFVHEDNAAFETELQEWENTAATRLNAENDWEQTVGSRPAYPSPSIGQEDVPASKVNVFDYQVSSFDDDPATPEGQEMEERGGKPLLSQATSHTHPGQDTVPEWSN</sequence>
<gene>
    <name evidence="2" type="ORF">DSM5745_07032</name>
</gene>
<feature type="compositionally biased region" description="Low complexity" evidence="1">
    <location>
        <begin position="82"/>
        <end position="95"/>
    </location>
</feature>
<dbReference type="InterPro" id="IPR055335">
    <property type="entry name" value="Ucp6/RUP1"/>
</dbReference>
<feature type="region of interest" description="Disordered" evidence="1">
    <location>
        <begin position="45"/>
        <end position="114"/>
    </location>
</feature>
<proteinExistence type="predicted"/>
<dbReference type="EMBL" id="PVWQ01000008">
    <property type="protein sequence ID" value="RDW74370.1"/>
    <property type="molecule type" value="Genomic_DNA"/>
</dbReference>